<evidence type="ECO:0000313" key="3">
    <source>
        <dbReference type="EMBL" id="KAL2558955.1"/>
    </source>
</evidence>
<dbReference type="PANTHER" id="PTHR31080">
    <property type="entry name" value="PECTINESTERASE INHIBITOR-LIKE"/>
    <property type="match status" value="1"/>
</dbReference>
<dbReference type="NCBIfam" id="TIGR01614">
    <property type="entry name" value="PME_inhib"/>
    <property type="match status" value="1"/>
</dbReference>
<proteinExistence type="predicted"/>
<name>A0ABD1XBA8_9LAMI</name>
<gene>
    <name evidence="3" type="ORF">Fot_03694</name>
</gene>
<dbReference type="EMBL" id="JBFOLJ010000001">
    <property type="protein sequence ID" value="KAL2558955.1"/>
    <property type="molecule type" value="Genomic_DNA"/>
</dbReference>
<dbReference type="PANTHER" id="PTHR31080:SF64">
    <property type="entry name" value="PLANT INVERTASE_PECTIN METHYLESTERASE INHIBITOR SUPERFAMILY PROTEIN"/>
    <property type="match status" value="1"/>
</dbReference>
<evidence type="ECO:0000259" key="2">
    <source>
        <dbReference type="SMART" id="SM00856"/>
    </source>
</evidence>
<dbReference type="SUPFAM" id="SSF101148">
    <property type="entry name" value="Plant invertase/pectin methylesterase inhibitor"/>
    <property type="match status" value="1"/>
</dbReference>
<accession>A0ABD1XBA8</accession>
<dbReference type="SMART" id="SM00856">
    <property type="entry name" value="PMEI"/>
    <property type="match status" value="1"/>
</dbReference>
<dbReference type="Pfam" id="PF04043">
    <property type="entry name" value="PMEI"/>
    <property type="match status" value="1"/>
</dbReference>
<evidence type="ECO:0000313" key="4">
    <source>
        <dbReference type="Proteomes" id="UP001604277"/>
    </source>
</evidence>
<dbReference type="InterPro" id="IPR006501">
    <property type="entry name" value="Pectinesterase_inhib_dom"/>
</dbReference>
<keyword evidence="1" id="KW-0732">Signal</keyword>
<evidence type="ECO:0000256" key="1">
    <source>
        <dbReference type="ARBA" id="ARBA00022729"/>
    </source>
</evidence>
<protein>
    <submittedName>
        <fullName evidence="3">Plant invertase/pectin methylesterase inhibitor superfamily protein</fullName>
    </submittedName>
</protein>
<dbReference type="Gene3D" id="1.20.140.40">
    <property type="entry name" value="Invertase/pectin methylesterase inhibitor family protein"/>
    <property type="match status" value="1"/>
</dbReference>
<dbReference type="InterPro" id="IPR035513">
    <property type="entry name" value="Invertase/methylesterase_inhib"/>
</dbReference>
<reference evidence="4" key="1">
    <citation type="submission" date="2024-07" db="EMBL/GenBank/DDBJ databases">
        <title>Two chromosome-level genome assemblies of Korean endemic species Abeliophyllum distichum and Forsythia ovata (Oleaceae).</title>
        <authorList>
            <person name="Jang H."/>
        </authorList>
    </citation>
    <scope>NUCLEOTIDE SEQUENCE [LARGE SCALE GENOMIC DNA]</scope>
</reference>
<feature type="domain" description="Pectinesterase inhibitor" evidence="2">
    <location>
        <begin position="32"/>
        <end position="167"/>
    </location>
</feature>
<sequence>MTTLFLYSTTNIARCRRELVFGNIEARNVRLNVVKDVQQDAGRLARIAVGISLSEAMLIPPYVSNLTRQAEYGPDPRATNALRDCFTVFADAVEQIRNSLKQLGHLGSAGQAFEFQVSNVQTWMSAALTNEETCTDGFDEVPDCPVKTDVCDRVVKVKEFTSNALALVNTYVAREL</sequence>
<keyword evidence="4" id="KW-1185">Reference proteome</keyword>
<dbReference type="CDD" id="cd15798">
    <property type="entry name" value="PMEI-like_3"/>
    <property type="match status" value="1"/>
</dbReference>
<organism evidence="3 4">
    <name type="scientific">Forsythia ovata</name>
    <dbReference type="NCBI Taxonomy" id="205694"/>
    <lineage>
        <taxon>Eukaryota</taxon>
        <taxon>Viridiplantae</taxon>
        <taxon>Streptophyta</taxon>
        <taxon>Embryophyta</taxon>
        <taxon>Tracheophyta</taxon>
        <taxon>Spermatophyta</taxon>
        <taxon>Magnoliopsida</taxon>
        <taxon>eudicotyledons</taxon>
        <taxon>Gunneridae</taxon>
        <taxon>Pentapetalae</taxon>
        <taxon>asterids</taxon>
        <taxon>lamiids</taxon>
        <taxon>Lamiales</taxon>
        <taxon>Oleaceae</taxon>
        <taxon>Forsythieae</taxon>
        <taxon>Forsythia</taxon>
    </lineage>
</organism>
<dbReference type="InterPro" id="IPR051955">
    <property type="entry name" value="PME_Inhibitor"/>
</dbReference>
<dbReference type="AlphaFoldDB" id="A0ABD1XBA8"/>
<comment type="caution">
    <text evidence="3">The sequence shown here is derived from an EMBL/GenBank/DDBJ whole genome shotgun (WGS) entry which is preliminary data.</text>
</comment>
<dbReference type="Proteomes" id="UP001604277">
    <property type="component" value="Unassembled WGS sequence"/>
</dbReference>